<evidence type="ECO:0000313" key="4">
    <source>
        <dbReference type="EMBL" id="PRP79722.1"/>
    </source>
</evidence>
<reference evidence="4 5" key="1">
    <citation type="journal article" date="2018" name="Genome Biol. Evol.">
        <title>Multiple Roots of Fruiting Body Formation in Amoebozoa.</title>
        <authorList>
            <person name="Hillmann F."/>
            <person name="Forbes G."/>
            <person name="Novohradska S."/>
            <person name="Ferling I."/>
            <person name="Riege K."/>
            <person name="Groth M."/>
            <person name="Westermann M."/>
            <person name="Marz M."/>
            <person name="Spaller T."/>
            <person name="Winckler T."/>
            <person name="Schaap P."/>
            <person name="Glockner G."/>
        </authorList>
    </citation>
    <scope>NUCLEOTIDE SEQUENCE [LARGE SCALE GENOMIC DNA]</scope>
    <source>
        <strain evidence="4 5">Jena</strain>
    </source>
</reference>
<dbReference type="OrthoDB" id="20669at2759"/>
<dbReference type="InterPro" id="IPR015943">
    <property type="entry name" value="WD40/YVTN_repeat-like_dom_sf"/>
</dbReference>
<dbReference type="InParanoid" id="A0A2P6N6Z0"/>
<dbReference type="PANTHER" id="PTHR44525">
    <property type="entry name" value="WD REPEAT-CONTAINING PROTEIN 27"/>
    <property type="match status" value="1"/>
</dbReference>
<dbReference type="InterPro" id="IPR036322">
    <property type="entry name" value="WD40_repeat_dom_sf"/>
</dbReference>
<dbReference type="SMART" id="SM00320">
    <property type="entry name" value="WD40"/>
    <property type="match status" value="3"/>
</dbReference>
<dbReference type="Pfam" id="PF00400">
    <property type="entry name" value="WD40"/>
    <property type="match status" value="3"/>
</dbReference>
<evidence type="ECO:0000313" key="5">
    <source>
        <dbReference type="Proteomes" id="UP000241769"/>
    </source>
</evidence>
<dbReference type="PROSITE" id="PS00678">
    <property type="entry name" value="WD_REPEATS_1"/>
    <property type="match status" value="1"/>
</dbReference>
<protein>
    <submittedName>
        <fullName evidence="4">WD repeat-containing protein 27-like</fullName>
    </submittedName>
</protein>
<dbReference type="InterPro" id="IPR042411">
    <property type="entry name" value="WDR27"/>
</dbReference>
<proteinExistence type="predicted"/>
<feature type="repeat" description="WD" evidence="3">
    <location>
        <begin position="526"/>
        <end position="552"/>
    </location>
</feature>
<keyword evidence="2" id="KW-0677">Repeat</keyword>
<dbReference type="STRING" id="1890364.A0A2P6N6Z0"/>
<evidence type="ECO:0000256" key="1">
    <source>
        <dbReference type="ARBA" id="ARBA00022574"/>
    </source>
</evidence>
<dbReference type="InterPro" id="IPR001680">
    <property type="entry name" value="WD40_rpt"/>
</dbReference>
<dbReference type="AlphaFoldDB" id="A0A2P6N6Z0"/>
<accession>A0A2P6N6Z0</accession>
<dbReference type="Gene3D" id="2.130.10.10">
    <property type="entry name" value="YVTN repeat-like/Quinoprotein amine dehydrogenase"/>
    <property type="match status" value="2"/>
</dbReference>
<evidence type="ECO:0000256" key="3">
    <source>
        <dbReference type="PROSITE-ProRule" id="PRU00221"/>
    </source>
</evidence>
<dbReference type="EMBL" id="MDYQ01000173">
    <property type="protein sequence ID" value="PRP79722.1"/>
    <property type="molecule type" value="Genomic_DNA"/>
</dbReference>
<dbReference type="PROSITE" id="PS50082">
    <property type="entry name" value="WD_REPEATS_2"/>
    <property type="match status" value="2"/>
</dbReference>
<organism evidence="4 5">
    <name type="scientific">Planoprotostelium fungivorum</name>
    <dbReference type="NCBI Taxonomy" id="1890364"/>
    <lineage>
        <taxon>Eukaryota</taxon>
        <taxon>Amoebozoa</taxon>
        <taxon>Evosea</taxon>
        <taxon>Variosea</taxon>
        <taxon>Cavosteliida</taxon>
        <taxon>Cavosteliaceae</taxon>
        <taxon>Planoprotostelium</taxon>
    </lineage>
</organism>
<gene>
    <name evidence="4" type="ORF">PROFUN_12656</name>
</gene>
<sequence length="557" mass="61783">MLCGSSIISSSAFRCLEITQIHLSDKKTLSVDTFELVASTQDGRLFLFVVDLSKQPEMKLAKLIDLPQRFKKSEISTQGMESLPIVIHSDPLWRVQQEYARIDQIKTVEPKMTEHSEYVPISIKFLQSQRPTSTLPAASPQSVKNALDIEESFTAFSLCIRPEETEAEVKILATTASGRIMVSYLSWQTDCSEGSISMYPQKVSGASSLLHKFKFETSLPKANSATAKSNKKPIVFHKTIKSSGYGVKTNTAPKSKIAKLAPKKGKDTAETKVYPAEADAPHFYQTKHALPSPLHQSIVQSMIYTPNGQSLLSCSRDGSAHCTKLPVFKYHGEGFPIIVHDGSINSVDSSSTSTMGLTAGDDGTAALWSTTNGKDIALRISNTIHSGTSSKTENAVFGSPIRQAKFYYRDKFIMLACKNELFMYKYLIQSKSDLAKLDDIEKVGKNLNKYRLVHKVSHKSQNITAFDVANLYETNMMVSTNSQAEIQVHDMNYGKTVCNIPEAHSKPIHTLSINRGSPSFHYAESDYQLIATSSTDNHIKIWDIRTQKCVIESSNHN</sequence>
<feature type="repeat" description="WD" evidence="3">
    <location>
        <begin position="337"/>
        <end position="378"/>
    </location>
</feature>
<comment type="caution">
    <text evidence="4">The sequence shown here is derived from an EMBL/GenBank/DDBJ whole genome shotgun (WGS) entry which is preliminary data.</text>
</comment>
<dbReference type="SUPFAM" id="SSF50978">
    <property type="entry name" value="WD40 repeat-like"/>
    <property type="match status" value="1"/>
</dbReference>
<dbReference type="InterPro" id="IPR019775">
    <property type="entry name" value="WD40_repeat_CS"/>
</dbReference>
<keyword evidence="1 3" id="KW-0853">WD repeat</keyword>
<keyword evidence="5" id="KW-1185">Reference proteome</keyword>
<dbReference type="PANTHER" id="PTHR44525:SF1">
    <property type="entry name" value="WD REPEAT-CONTAINING PROTEIN 27"/>
    <property type="match status" value="1"/>
</dbReference>
<dbReference type="Proteomes" id="UP000241769">
    <property type="component" value="Unassembled WGS sequence"/>
</dbReference>
<evidence type="ECO:0000256" key="2">
    <source>
        <dbReference type="ARBA" id="ARBA00022737"/>
    </source>
</evidence>
<name>A0A2P6N6Z0_9EUKA</name>